<name>A0A2Z3GQB4_9BACT</name>
<evidence type="ECO:0000313" key="2">
    <source>
        <dbReference type="Proteomes" id="UP000245999"/>
    </source>
</evidence>
<sequence length="140" mass="15006">MFDTAETLATAFARRVAERDNPPPAPPFSQEPAAVQARLAAWLRTAHAVRDPRGQRCLGQMLRALMQHPERTTAELAAAGGIGARAAARVAERLATLGLTACEYRGRYRYHCLTRAAEDALLRVVAGPPGALPPVNTGPK</sequence>
<keyword evidence="2" id="KW-1185">Reference proteome</keyword>
<dbReference type="KEGG" id="hnv:DDQ68_01470"/>
<protein>
    <recommendedName>
        <fullName evidence="3">MarR family transcriptional regulator</fullName>
    </recommendedName>
</protein>
<dbReference type="AlphaFoldDB" id="A0A2Z3GQB4"/>
<dbReference type="InterPro" id="IPR036388">
    <property type="entry name" value="WH-like_DNA-bd_sf"/>
</dbReference>
<evidence type="ECO:0000313" key="1">
    <source>
        <dbReference type="EMBL" id="AWM31574.1"/>
    </source>
</evidence>
<dbReference type="Gene3D" id="1.10.10.10">
    <property type="entry name" value="Winged helix-like DNA-binding domain superfamily/Winged helix DNA-binding domain"/>
    <property type="match status" value="1"/>
</dbReference>
<accession>A0A2Z3GQB4</accession>
<dbReference type="OrthoDB" id="9919895at2"/>
<dbReference type="Proteomes" id="UP000245999">
    <property type="component" value="Chromosome"/>
</dbReference>
<dbReference type="InterPro" id="IPR036390">
    <property type="entry name" value="WH_DNA-bd_sf"/>
</dbReference>
<organism evidence="1 2">
    <name type="scientific">Hymenobacter nivis</name>
    <dbReference type="NCBI Taxonomy" id="1850093"/>
    <lineage>
        <taxon>Bacteria</taxon>
        <taxon>Pseudomonadati</taxon>
        <taxon>Bacteroidota</taxon>
        <taxon>Cytophagia</taxon>
        <taxon>Cytophagales</taxon>
        <taxon>Hymenobacteraceae</taxon>
        <taxon>Hymenobacter</taxon>
    </lineage>
</organism>
<proteinExistence type="predicted"/>
<gene>
    <name evidence="1" type="ORF">DDQ68_01470</name>
</gene>
<evidence type="ECO:0008006" key="3">
    <source>
        <dbReference type="Google" id="ProtNLM"/>
    </source>
</evidence>
<dbReference type="RefSeq" id="WP_109652419.1">
    <property type="nucleotide sequence ID" value="NZ_CP029145.1"/>
</dbReference>
<dbReference type="SUPFAM" id="SSF46785">
    <property type="entry name" value="Winged helix' DNA-binding domain"/>
    <property type="match status" value="1"/>
</dbReference>
<dbReference type="EMBL" id="CP029145">
    <property type="protein sequence ID" value="AWM31574.1"/>
    <property type="molecule type" value="Genomic_DNA"/>
</dbReference>
<reference evidence="2" key="1">
    <citation type="submission" date="2018-04" db="EMBL/GenBank/DDBJ databases">
        <title>Complete genome of Antarctic heterotrophic bacterium Hymenobacter nivis.</title>
        <authorList>
            <person name="Terashima M."/>
        </authorList>
    </citation>
    <scope>NUCLEOTIDE SEQUENCE [LARGE SCALE GENOMIC DNA]</scope>
    <source>
        <strain evidence="2">NBRC 111535</strain>
    </source>
</reference>